<protein>
    <submittedName>
        <fullName evidence="3">GYF domain-containing protein</fullName>
    </submittedName>
</protein>
<evidence type="ECO:0000259" key="1">
    <source>
        <dbReference type="PROSITE" id="PS50829"/>
    </source>
</evidence>
<dbReference type="InterPro" id="IPR003169">
    <property type="entry name" value="GYF"/>
</dbReference>
<organism evidence="2 3">
    <name type="scientific">Ditylenchus dipsaci</name>
    <dbReference type="NCBI Taxonomy" id="166011"/>
    <lineage>
        <taxon>Eukaryota</taxon>
        <taxon>Metazoa</taxon>
        <taxon>Ecdysozoa</taxon>
        <taxon>Nematoda</taxon>
        <taxon>Chromadorea</taxon>
        <taxon>Rhabditida</taxon>
        <taxon>Tylenchina</taxon>
        <taxon>Tylenchomorpha</taxon>
        <taxon>Sphaerularioidea</taxon>
        <taxon>Anguinidae</taxon>
        <taxon>Anguininae</taxon>
        <taxon>Ditylenchus</taxon>
    </lineage>
</organism>
<dbReference type="SMART" id="SM00444">
    <property type="entry name" value="GYF"/>
    <property type="match status" value="1"/>
</dbReference>
<dbReference type="Gene3D" id="3.30.1490.40">
    <property type="match status" value="1"/>
</dbReference>
<dbReference type="Proteomes" id="UP000887574">
    <property type="component" value="Unplaced"/>
</dbReference>
<evidence type="ECO:0000313" key="3">
    <source>
        <dbReference type="WBParaSite" id="jg9988.1"/>
    </source>
</evidence>
<dbReference type="PROSITE" id="PS50829">
    <property type="entry name" value="GYF"/>
    <property type="match status" value="1"/>
</dbReference>
<keyword evidence="2" id="KW-1185">Reference proteome</keyword>
<reference evidence="3" key="1">
    <citation type="submission" date="2022-11" db="UniProtKB">
        <authorList>
            <consortium name="WormBaseParasite"/>
        </authorList>
    </citation>
    <scope>IDENTIFICATION</scope>
</reference>
<sequence>MNGQISTSFPTTNWFYVGQDERIYGPHASAAMLKWAHVGYFTDHLMLRTERDERWYPLQEWVRACGNQLPFLLPIESMDDALRGTMRGMNNAASREQIYSPPPAMLQPNGLPHLQQPPPQQPAYISYPNQMPFMEGQAMSAPPQALLPAMAHVPEPYRGGHSNGVADGESTASITPEEIDQLNYPPVRASFPVCNKFSDTSDSPWNVKADSANDPILFQNHCSQGTQTNNIHVQLSQVQVERVLSDLLGLNITISPVKK</sequence>
<dbReference type="SUPFAM" id="SSF55277">
    <property type="entry name" value="GYF domain"/>
    <property type="match status" value="1"/>
</dbReference>
<accession>A0A915EUL4</accession>
<feature type="domain" description="GYF" evidence="1">
    <location>
        <begin position="11"/>
        <end position="59"/>
    </location>
</feature>
<evidence type="ECO:0000313" key="2">
    <source>
        <dbReference type="Proteomes" id="UP000887574"/>
    </source>
</evidence>
<proteinExistence type="predicted"/>
<dbReference type="InterPro" id="IPR035445">
    <property type="entry name" value="GYF-like_dom_sf"/>
</dbReference>
<dbReference type="Pfam" id="PF02213">
    <property type="entry name" value="GYF"/>
    <property type="match status" value="1"/>
</dbReference>
<dbReference type="WBParaSite" id="jg9988.1">
    <property type="protein sequence ID" value="jg9988.1"/>
    <property type="gene ID" value="jg9988"/>
</dbReference>
<name>A0A915EUL4_9BILA</name>
<dbReference type="AlphaFoldDB" id="A0A915EUL4"/>